<dbReference type="EMBL" id="GDHC01005920">
    <property type="protein sequence ID" value="JAQ12709.1"/>
    <property type="molecule type" value="Transcribed_RNA"/>
</dbReference>
<accession>A0A146LZW7</accession>
<dbReference type="AlphaFoldDB" id="A0A146LZW7"/>
<evidence type="ECO:0000313" key="1">
    <source>
        <dbReference type="EMBL" id="JAQ12709.1"/>
    </source>
</evidence>
<reference evidence="1" key="1">
    <citation type="journal article" date="2016" name="Gigascience">
        <title>De novo construction of an expanded transcriptome assembly for the western tarnished plant bug, Lygus hesperus.</title>
        <authorList>
            <person name="Tassone E.E."/>
            <person name="Geib S.M."/>
            <person name="Hall B."/>
            <person name="Fabrick J.A."/>
            <person name="Brent C.S."/>
            <person name="Hull J.J."/>
        </authorList>
    </citation>
    <scope>NUCLEOTIDE SEQUENCE</scope>
</reference>
<gene>
    <name evidence="1" type="ORF">g.95372</name>
</gene>
<organism evidence="1">
    <name type="scientific">Lygus hesperus</name>
    <name type="common">Western plant bug</name>
    <dbReference type="NCBI Taxonomy" id="30085"/>
    <lineage>
        <taxon>Eukaryota</taxon>
        <taxon>Metazoa</taxon>
        <taxon>Ecdysozoa</taxon>
        <taxon>Arthropoda</taxon>
        <taxon>Hexapoda</taxon>
        <taxon>Insecta</taxon>
        <taxon>Pterygota</taxon>
        <taxon>Neoptera</taxon>
        <taxon>Paraneoptera</taxon>
        <taxon>Hemiptera</taxon>
        <taxon>Heteroptera</taxon>
        <taxon>Panheteroptera</taxon>
        <taxon>Cimicomorpha</taxon>
        <taxon>Miridae</taxon>
        <taxon>Mirini</taxon>
        <taxon>Lygus</taxon>
    </lineage>
</organism>
<protein>
    <submittedName>
        <fullName evidence="1">Uncharacterized protein</fullName>
    </submittedName>
</protein>
<feature type="non-terminal residue" evidence="1">
    <location>
        <position position="1"/>
    </location>
</feature>
<name>A0A146LZW7_LYGHE</name>
<sequence length="106" mass="11312">VVVVVVRINARFYVSAHCDMDGGEGGRGTRPIFCANVSLLLCDVVCLVSVYGMNDNGRCSGEVECVVKASFLLNCCGPCRRVCCCSATALHKFTSKAPDCLLLALF</sequence>
<proteinExistence type="predicted"/>